<organism evidence="2 3">
    <name type="scientific">Phocaeicola vulgatus</name>
    <name type="common">Bacteroides vulgatus</name>
    <dbReference type="NCBI Taxonomy" id="821"/>
    <lineage>
        <taxon>Bacteria</taxon>
        <taxon>Pseudomonadati</taxon>
        <taxon>Bacteroidota</taxon>
        <taxon>Bacteroidia</taxon>
        <taxon>Bacteroidales</taxon>
        <taxon>Bacteroidaceae</taxon>
        <taxon>Phocaeicola</taxon>
    </lineage>
</organism>
<sequence>SPEGFSAVQAARGRKGGTKSKRVAVPTSARSLKPWEALGISRATYYRKLKCDPDLAK</sequence>
<dbReference type="Gene3D" id="1.10.1220.10">
    <property type="entry name" value="Met repressor-like"/>
    <property type="match status" value="1"/>
</dbReference>
<evidence type="ECO:0000313" key="3">
    <source>
        <dbReference type="Proteomes" id="UP000470952"/>
    </source>
</evidence>
<proteinExistence type="predicted"/>
<gene>
    <name evidence="2" type="ORF">GAZ76_23385</name>
</gene>
<evidence type="ECO:0000313" key="2">
    <source>
        <dbReference type="EMBL" id="KAB6652451.1"/>
    </source>
</evidence>
<name>A0A7J5S0B1_PHOVU</name>
<accession>A0A7J5S0B1</accession>
<dbReference type="AlphaFoldDB" id="A0A7J5S0B1"/>
<feature type="compositionally biased region" description="Basic residues" evidence="1">
    <location>
        <begin position="12"/>
        <end position="22"/>
    </location>
</feature>
<dbReference type="GO" id="GO:0006355">
    <property type="term" value="P:regulation of DNA-templated transcription"/>
    <property type="evidence" value="ECO:0007669"/>
    <property type="project" value="InterPro"/>
</dbReference>
<protein>
    <submittedName>
        <fullName evidence="2">Plasmid replication protein</fullName>
    </submittedName>
</protein>
<dbReference type="InterPro" id="IPR013321">
    <property type="entry name" value="Arc_rbn_hlx_hlx"/>
</dbReference>
<reference evidence="2 3" key="1">
    <citation type="journal article" date="2019" name="Nat. Med.">
        <title>A library of human gut bacterial isolates paired with longitudinal multiomics data enables mechanistic microbiome research.</title>
        <authorList>
            <person name="Poyet M."/>
            <person name="Groussin M."/>
            <person name="Gibbons S.M."/>
            <person name="Avila-Pacheco J."/>
            <person name="Jiang X."/>
            <person name="Kearney S.M."/>
            <person name="Perrotta A.R."/>
            <person name="Berdy B."/>
            <person name="Zhao S."/>
            <person name="Lieberman T.D."/>
            <person name="Swanson P.K."/>
            <person name="Smith M."/>
            <person name="Roesemann S."/>
            <person name="Alexander J.E."/>
            <person name="Rich S.A."/>
            <person name="Livny J."/>
            <person name="Vlamakis H."/>
            <person name="Clish C."/>
            <person name="Bullock K."/>
            <person name="Deik A."/>
            <person name="Scott J."/>
            <person name="Pierce K.A."/>
            <person name="Xavier R.J."/>
            <person name="Alm E.J."/>
        </authorList>
    </citation>
    <scope>NUCLEOTIDE SEQUENCE [LARGE SCALE GENOMIC DNA]</scope>
    <source>
        <strain evidence="2 3">BIOML-A93</strain>
    </source>
</reference>
<comment type="caution">
    <text evidence="2">The sequence shown here is derived from an EMBL/GenBank/DDBJ whole genome shotgun (WGS) entry which is preliminary data.</text>
</comment>
<dbReference type="EMBL" id="WDAG01000083">
    <property type="protein sequence ID" value="KAB6652451.1"/>
    <property type="molecule type" value="Genomic_DNA"/>
</dbReference>
<feature type="region of interest" description="Disordered" evidence="1">
    <location>
        <begin position="1"/>
        <end position="26"/>
    </location>
</feature>
<dbReference type="Proteomes" id="UP000470952">
    <property type="component" value="Unassembled WGS sequence"/>
</dbReference>
<evidence type="ECO:0000256" key="1">
    <source>
        <dbReference type="SAM" id="MobiDB-lite"/>
    </source>
</evidence>
<feature type="non-terminal residue" evidence="2">
    <location>
        <position position="1"/>
    </location>
</feature>